<reference evidence="2 3" key="1">
    <citation type="journal article" date="2020" name="Mol. Biol. Evol.">
        <title>Distinct Expression and Methylation Patterns for Genes with Different Fates following a Single Whole-Genome Duplication in Flowering Plants.</title>
        <authorList>
            <person name="Shi T."/>
            <person name="Rahmani R.S."/>
            <person name="Gugger P.F."/>
            <person name="Wang M."/>
            <person name="Li H."/>
            <person name="Zhang Y."/>
            <person name="Li Z."/>
            <person name="Wang Q."/>
            <person name="Van de Peer Y."/>
            <person name="Marchal K."/>
            <person name="Chen J."/>
        </authorList>
    </citation>
    <scope>NUCLEOTIDE SEQUENCE [LARGE SCALE GENOMIC DNA]</scope>
    <source>
        <tissue evidence="2">Leaf</tissue>
    </source>
</reference>
<feature type="compositionally biased region" description="Basic residues" evidence="1">
    <location>
        <begin position="81"/>
        <end position="91"/>
    </location>
</feature>
<feature type="compositionally biased region" description="Basic and acidic residues" evidence="1">
    <location>
        <begin position="114"/>
        <end position="125"/>
    </location>
</feature>
<dbReference type="EMBL" id="DUZY01000007">
    <property type="protein sequence ID" value="DAD45723.1"/>
    <property type="molecule type" value="Genomic_DNA"/>
</dbReference>
<comment type="caution">
    <text evidence="2">The sequence shown here is derived from an EMBL/GenBank/DDBJ whole genome shotgun (WGS) entry which is preliminary data.</text>
</comment>
<organism evidence="2 3">
    <name type="scientific">Nelumbo nucifera</name>
    <name type="common">Sacred lotus</name>
    <dbReference type="NCBI Taxonomy" id="4432"/>
    <lineage>
        <taxon>Eukaryota</taxon>
        <taxon>Viridiplantae</taxon>
        <taxon>Streptophyta</taxon>
        <taxon>Embryophyta</taxon>
        <taxon>Tracheophyta</taxon>
        <taxon>Spermatophyta</taxon>
        <taxon>Magnoliopsida</taxon>
        <taxon>Proteales</taxon>
        <taxon>Nelumbonaceae</taxon>
        <taxon>Nelumbo</taxon>
    </lineage>
</organism>
<evidence type="ECO:0000256" key="1">
    <source>
        <dbReference type="SAM" id="MobiDB-lite"/>
    </source>
</evidence>
<protein>
    <submittedName>
        <fullName evidence="2">Uncharacterized protein</fullName>
    </submittedName>
</protein>
<dbReference type="AlphaFoldDB" id="A0A822ZLT7"/>
<sequence length="165" mass="18765">MEGRFSVKKGFGGLEEEEKEKWRRKSGVGGLSLPPSPLFGANEGECEQYTLSDFSSFSSMERKREGNAVGLEKTVIERGRNERKRKRKRKRGAEPLLPRVAVAVTEKKRREKKKQMEKDREISGENGDRELGRWFAAAATLFERRGRGIVSSFEFFCIGTMKSLG</sequence>
<feature type="region of interest" description="Disordered" evidence="1">
    <location>
        <begin position="71"/>
        <end position="125"/>
    </location>
</feature>
<proteinExistence type="predicted"/>
<evidence type="ECO:0000313" key="2">
    <source>
        <dbReference type="EMBL" id="DAD45723.1"/>
    </source>
</evidence>
<keyword evidence="3" id="KW-1185">Reference proteome</keyword>
<name>A0A822ZLT7_NELNU</name>
<gene>
    <name evidence="2" type="ORF">HUJ06_003953</name>
</gene>
<accession>A0A822ZLT7</accession>
<dbReference type="Proteomes" id="UP000607653">
    <property type="component" value="Unassembled WGS sequence"/>
</dbReference>
<feature type="region of interest" description="Disordered" evidence="1">
    <location>
        <begin position="1"/>
        <end position="39"/>
    </location>
</feature>
<evidence type="ECO:0000313" key="3">
    <source>
        <dbReference type="Proteomes" id="UP000607653"/>
    </source>
</evidence>